<evidence type="ECO:0000313" key="2">
    <source>
        <dbReference type="Proteomes" id="UP000236291"/>
    </source>
</evidence>
<name>A0A2K3P342_TRIPR</name>
<dbReference type="AlphaFoldDB" id="A0A2K3P342"/>
<reference evidence="1 2" key="2">
    <citation type="journal article" date="2017" name="Front. Plant Sci.">
        <title>Gene Classification and Mining of Molecular Markers Useful in Red Clover (Trifolium pratense) Breeding.</title>
        <authorList>
            <person name="Istvanek J."/>
            <person name="Dluhosova J."/>
            <person name="Dluhos P."/>
            <person name="Patkova L."/>
            <person name="Nedelnik J."/>
            <person name="Repkova J."/>
        </authorList>
    </citation>
    <scope>NUCLEOTIDE SEQUENCE [LARGE SCALE GENOMIC DNA]</scope>
    <source>
        <strain evidence="2">cv. Tatra</strain>
        <tissue evidence="1">Young leaves</tissue>
    </source>
</reference>
<dbReference type="Proteomes" id="UP000236291">
    <property type="component" value="Unassembled WGS sequence"/>
</dbReference>
<sequence>MLVRQLGNTSSYMAELWRLHQWLCLARLGREGSAVAVMCTKKSIVELMCANMGCNDSIKEVIFYHPPSEVVQVFANDLGRVSFSIVRSVYVSFLFLDSRPFVYQKKTLQKHIENALK</sequence>
<proteinExistence type="predicted"/>
<organism evidence="1 2">
    <name type="scientific">Trifolium pratense</name>
    <name type="common">Red clover</name>
    <dbReference type="NCBI Taxonomy" id="57577"/>
    <lineage>
        <taxon>Eukaryota</taxon>
        <taxon>Viridiplantae</taxon>
        <taxon>Streptophyta</taxon>
        <taxon>Embryophyta</taxon>
        <taxon>Tracheophyta</taxon>
        <taxon>Spermatophyta</taxon>
        <taxon>Magnoliopsida</taxon>
        <taxon>eudicotyledons</taxon>
        <taxon>Gunneridae</taxon>
        <taxon>Pentapetalae</taxon>
        <taxon>rosids</taxon>
        <taxon>fabids</taxon>
        <taxon>Fabales</taxon>
        <taxon>Fabaceae</taxon>
        <taxon>Papilionoideae</taxon>
        <taxon>50 kb inversion clade</taxon>
        <taxon>NPAAA clade</taxon>
        <taxon>Hologalegina</taxon>
        <taxon>IRL clade</taxon>
        <taxon>Trifolieae</taxon>
        <taxon>Trifolium</taxon>
    </lineage>
</organism>
<evidence type="ECO:0000313" key="1">
    <source>
        <dbReference type="EMBL" id="PNY09712.1"/>
    </source>
</evidence>
<dbReference type="EMBL" id="ASHM01003326">
    <property type="protein sequence ID" value="PNY09712.1"/>
    <property type="molecule type" value="Genomic_DNA"/>
</dbReference>
<gene>
    <name evidence="1" type="ORF">L195_g006269</name>
</gene>
<protein>
    <submittedName>
        <fullName evidence="1">Uncharacterized protein</fullName>
    </submittedName>
</protein>
<accession>A0A2K3P342</accession>
<reference evidence="1 2" key="1">
    <citation type="journal article" date="2014" name="Am. J. Bot.">
        <title>Genome assembly and annotation for red clover (Trifolium pratense; Fabaceae).</title>
        <authorList>
            <person name="Istvanek J."/>
            <person name="Jaros M."/>
            <person name="Krenek A."/>
            <person name="Repkova J."/>
        </authorList>
    </citation>
    <scope>NUCLEOTIDE SEQUENCE [LARGE SCALE GENOMIC DNA]</scope>
    <source>
        <strain evidence="2">cv. Tatra</strain>
        <tissue evidence="1">Young leaves</tissue>
    </source>
</reference>
<comment type="caution">
    <text evidence="1">The sequence shown here is derived from an EMBL/GenBank/DDBJ whole genome shotgun (WGS) entry which is preliminary data.</text>
</comment>